<dbReference type="SMART" id="SM00684">
    <property type="entry name" value="DM15"/>
    <property type="match status" value="3"/>
</dbReference>
<dbReference type="EMBL" id="PGOL01003615">
    <property type="protein sequence ID" value="PKI40288.1"/>
    <property type="molecule type" value="Genomic_DNA"/>
</dbReference>
<dbReference type="GO" id="GO:0000339">
    <property type="term" value="F:RNA cap binding"/>
    <property type="evidence" value="ECO:0007669"/>
    <property type="project" value="InterPro"/>
</dbReference>
<keyword evidence="2" id="KW-1185">Reference proteome</keyword>
<dbReference type="AlphaFoldDB" id="A0A2I0I8F8"/>
<organism evidence="1 2">
    <name type="scientific">Punica granatum</name>
    <name type="common">Pomegranate</name>
    <dbReference type="NCBI Taxonomy" id="22663"/>
    <lineage>
        <taxon>Eukaryota</taxon>
        <taxon>Viridiplantae</taxon>
        <taxon>Streptophyta</taxon>
        <taxon>Embryophyta</taxon>
        <taxon>Tracheophyta</taxon>
        <taxon>Spermatophyta</taxon>
        <taxon>Magnoliopsida</taxon>
        <taxon>eudicotyledons</taxon>
        <taxon>Gunneridae</taxon>
        <taxon>Pentapetalae</taxon>
        <taxon>rosids</taxon>
        <taxon>malvids</taxon>
        <taxon>Myrtales</taxon>
        <taxon>Lythraceae</taxon>
        <taxon>Punica</taxon>
    </lineage>
</organism>
<evidence type="ECO:0008006" key="3">
    <source>
        <dbReference type="Google" id="ProtNLM"/>
    </source>
</evidence>
<dbReference type="GO" id="GO:0048255">
    <property type="term" value="P:mRNA stabilization"/>
    <property type="evidence" value="ECO:0007669"/>
    <property type="project" value="InterPro"/>
</dbReference>
<dbReference type="STRING" id="22663.A0A2I0I8F8"/>
<evidence type="ECO:0000313" key="2">
    <source>
        <dbReference type="Proteomes" id="UP000233551"/>
    </source>
</evidence>
<proteinExistence type="predicted"/>
<dbReference type="Proteomes" id="UP000233551">
    <property type="component" value="Unassembled WGS sequence"/>
</dbReference>
<reference evidence="1 2" key="1">
    <citation type="submission" date="2017-11" db="EMBL/GenBank/DDBJ databases">
        <title>De-novo sequencing of pomegranate (Punica granatum L.) genome.</title>
        <authorList>
            <person name="Akparov Z."/>
            <person name="Amiraslanov A."/>
            <person name="Hajiyeva S."/>
            <person name="Abbasov M."/>
            <person name="Kaur K."/>
            <person name="Hamwieh A."/>
            <person name="Solovyev V."/>
            <person name="Salamov A."/>
            <person name="Braich B."/>
            <person name="Kosarev P."/>
            <person name="Mahmoud A."/>
            <person name="Hajiyev E."/>
            <person name="Babayeva S."/>
            <person name="Izzatullayeva V."/>
            <person name="Mammadov A."/>
            <person name="Mammadov A."/>
            <person name="Sharifova S."/>
            <person name="Ojaghi J."/>
            <person name="Eynullazada K."/>
            <person name="Bayramov B."/>
            <person name="Abdulazimova A."/>
            <person name="Shahmuradov I."/>
        </authorList>
    </citation>
    <scope>NUCLEOTIDE SEQUENCE [LARGE SCALE GENOMIC DNA]</scope>
    <source>
        <strain evidence="2">cv. AG2017</strain>
        <tissue evidence="1">Leaf</tissue>
    </source>
</reference>
<protein>
    <recommendedName>
        <fullName evidence="3">La-related protein 1A-like</fullName>
    </recommendedName>
</protein>
<accession>A0A2I0I8F8</accession>
<evidence type="ECO:0000313" key="1">
    <source>
        <dbReference type="EMBL" id="PKI40288.1"/>
    </source>
</evidence>
<comment type="caution">
    <text evidence="1">The sequence shown here is derived from an EMBL/GenBank/DDBJ whole genome shotgun (WGS) entry which is preliminary data.</text>
</comment>
<gene>
    <name evidence="1" type="ORF">CRG98_039313</name>
</gene>
<dbReference type="InterPro" id="IPR006607">
    <property type="entry name" value="DM15"/>
</dbReference>
<sequence length="179" mass="21824">MPKSFPPFQHPSHQLLEENGFKQQKYMKFQKRCLNDRKKLGIGCSEEMNTLYRFWSYFLRDIFVPSMYNEFRKLALEDAAANYNYGIECLFRFYSYGLEKEFREGLYKDFEQLTLDFYYKGNLYGLEKYWAFHHYRGQHSQKDPVTKRPELEKLLREEYRSLEDFQAKERNSNTVKEGN</sequence>
<name>A0A2I0I8F8_PUNGR</name>
<dbReference type="Pfam" id="PF21071">
    <property type="entry name" value="LARP1_HEAT"/>
    <property type="match status" value="1"/>
</dbReference>